<feature type="non-terminal residue" evidence="10">
    <location>
        <position position="1"/>
    </location>
</feature>
<organism evidence="10 11">
    <name type="scientific">Brassica cretica</name>
    <name type="common">Mustard</name>
    <dbReference type="NCBI Taxonomy" id="69181"/>
    <lineage>
        <taxon>Eukaryota</taxon>
        <taxon>Viridiplantae</taxon>
        <taxon>Streptophyta</taxon>
        <taxon>Embryophyta</taxon>
        <taxon>Tracheophyta</taxon>
        <taxon>Spermatophyta</taxon>
        <taxon>Magnoliopsida</taxon>
        <taxon>eudicotyledons</taxon>
        <taxon>Gunneridae</taxon>
        <taxon>Pentapetalae</taxon>
        <taxon>rosids</taxon>
        <taxon>malvids</taxon>
        <taxon>Brassicales</taxon>
        <taxon>Brassicaceae</taxon>
        <taxon>Brassiceae</taxon>
        <taxon>Brassica</taxon>
    </lineage>
</organism>
<dbReference type="GO" id="GO:0003677">
    <property type="term" value="F:DNA binding"/>
    <property type="evidence" value="ECO:0007669"/>
    <property type="project" value="UniProtKB-KW"/>
</dbReference>
<comment type="subcellular location">
    <subcellularLocation>
        <location evidence="1">Nucleus</location>
    </subcellularLocation>
</comment>
<feature type="region of interest" description="Disordered" evidence="9">
    <location>
        <begin position="1"/>
        <end position="87"/>
    </location>
</feature>
<keyword evidence="7" id="KW-0539">Nucleus</keyword>
<feature type="compositionally biased region" description="Basic and acidic residues" evidence="9">
    <location>
        <begin position="1"/>
        <end position="13"/>
    </location>
</feature>
<dbReference type="EMBL" id="QGKX02000088">
    <property type="protein sequence ID" value="KAF3583340.1"/>
    <property type="molecule type" value="Genomic_DNA"/>
</dbReference>
<comment type="similarity">
    <text evidence="2">Belongs to the SNF2/RAD54 helicase family.</text>
</comment>
<dbReference type="PANTHER" id="PTHR45797:SF1">
    <property type="entry name" value="HELICASE ARIP4"/>
    <property type="match status" value="1"/>
</dbReference>
<name>A0A8S9RRH3_BRACR</name>
<dbReference type="AlphaFoldDB" id="A0A8S9RRH3"/>
<gene>
    <name evidence="10" type="ORF">F2Q69_00026096</name>
</gene>
<evidence type="ECO:0000256" key="6">
    <source>
        <dbReference type="ARBA" id="ARBA00023125"/>
    </source>
</evidence>
<dbReference type="GO" id="GO:0016887">
    <property type="term" value="F:ATP hydrolysis activity"/>
    <property type="evidence" value="ECO:0007669"/>
    <property type="project" value="InterPro"/>
</dbReference>
<evidence type="ECO:0000256" key="2">
    <source>
        <dbReference type="ARBA" id="ARBA00007025"/>
    </source>
</evidence>
<keyword evidence="5" id="KW-0067">ATP-binding</keyword>
<accession>A0A8S9RRH3</accession>
<dbReference type="InterPro" id="IPR044574">
    <property type="entry name" value="ARIP4-like"/>
</dbReference>
<keyword evidence="3" id="KW-0547">Nucleotide-binding</keyword>
<evidence type="ECO:0000256" key="8">
    <source>
        <dbReference type="SAM" id="Coils"/>
    </source>
</evidence>
<reference evidence="10" key="1">
    <citation type="submission" date="2019-12" db="EMBL/GenBank/DDBJ databases">
        <title>Genome sequencing and annotation of Brassica cretica.</title>
        <authorList>
            <person name="Studholme D.J."/>
            <person name="Sarris P."/>
        </authorList>
    </citation>
    <scope>NUCLEOTIDE SEQUENCE</scope>
    <source>
        <strain evidence="10">PFS-109/04</strain>
        <tissue evidence="10">Leaf</tissue>
    </source>
</reference>
<evidence type="ECO:0000256" key="4">
    <source>
        <dbReference type="ARBA" id="ARBA00022806"/>
    </source>
</evidence>
<protein>
    <submittedName>
        <fullName evidence="10">Uncharacterized protein</fullName>
    </submittedName>
</protein>
<keyword evidence="4" id="KW-0378">Hydrolase</keyword>
<dbReference type="GO" id="GO:0004386">
    <property type="term" value="F:helicase activity"/>
    <property type="evidence" value="ECO:0007669"/>
    <property type="project" value="UniProtKB-KW"/>
</dbReference>
<dbReference type="PANTHER" id="PTHR45797">
    <property type="entry name" value="RAD54-LIKE"/>
    <property type="match status" value="1"/>
</dbReference>
<dbReference type="GO" id="GO:0005524">
    <property type="term" value="F:ATP binding"/>
    <property type="evidence" value="ECO:0007669"/>
    <property type="project" value="UniProtKB-KW"/>
</dbReference>
<dbReference type="GO" id="GO:0005634">
    <property type="term" value="C:nucleus"/>
    <property type="evidence" value="ECO:0007669"/>
    <property type="project" value="UniProtKB-SubCell"/>
</dbReference>
<proteinExistence type="inferred from homology"/>
<feature type="coiled-coil region" evidence="8">
    <location>
        <begin position="145"/>
        <end position="172"/>
    </location>
</feature>
<dbReference type="Proteomes" id="UP000712600">
    <property type="component" value="Unassembled WGS sequence"/>
</dbReference>
<evidence type="ECO:0000256" key="3">
    <source>
        <dbReference type="ARBA" id="ARBA00022741"/>
    </source>
</evidence>
<comment type="caution">
    <text evidence="10">The sequence shown here is derived from an EMBL/GenBank/DDBJ whole genome shotgun (WGS) entry which is preliminary data.</text>
</comment>
<keyword evidence="8" id="KW-0175">Coiled coil</keyword>
<keyword evidence="4" id="KW-0347">Helicase</keyword>
<evidence type="ECO:0000256" key="1">
    <source>
        <dbReference type="ARBA" id="ARBA00004123"/>
    </source>
</evidence>
<feature type="compositionally biased region" description="Basic and acidic residues" evidence="9">
    <location>
        <begin position="67"/>
        <end position="83"/>
    </location>
</feature>
<feature type="compositionally biased region" description="Acidic residues" evidence="9">
    <location>
        <begin position="14"/>
        <end position="27"/>
    </location>
</feature>
<evidence type="ECO:0000256" key="7">
    <source>
        <dbReference type="ARBA" id="ARBA00023242"/>
    </source>
</evidence>
<keyword evidence="6" id="KW-0238">DNA-binding</keyword>
<feature type="compositionally biased region" description="Acidic residues" evidence="9">
    <location>
        <begin position="35"/>
        <end position="50"/>
    </location>
</feature>
<evidence type="ECO:0000256" key="5">
    <source>
        <dbReference type="ARBA" id="ARBA00022840"/>
    </source>
</evidence>
<sequence>GREGKGREDTMEGKEEEMDRSEDMMEVEIEKEQNDEVMEENTNQDEEMQDTDLRSESSVSNSDEEEGLRSGNDDELDLEKPLSEEEVDELISDLLGVESKAAEAQESLEKESLSKVESEVREELAQTLHGDELDKAVEAEMMTFKDEWESTLDELETESANLLEQLDGAGIELPKLYEMIESQAPNGCYTEAWKKRAHWVGTQVTKETGESLAKAESFLLTHRPVRK</sequence>
<evidence type="ECO:0000256" key="9">
    <source>
        <dbReference type="SAM" id="MobiDB-lite"/>
    </source>
</evidence>
<evidence type="ECO:0000313" key="11">
    <source>
        <dbReference type="Proteomes" id="UP000712600"/>
    </source>
</evidence>
<evidence type="ECO:0000313" key="10">
    <source>
        <dbReference type="EMBL" id="KAF3583340.1"/>
    </source>
</evidence>